<gene>
    <name evidence="1" type="ORF">EEL30_21805</name>
</gene>
<reference evidence="1 2" key="1">
    <citation type="submission" date="2018-11" db="EMBL/GenBank/DDBJ databases">
        <title>Phylogenetic determinants of toxin gene distribution in genomes of Brevibacillus laterosporus.</title>
        <authorList>
            <person name="Glare T.R."/>
            <person name="Durrant A."/>
            <person name="Berry C."/>
            <person name="Palma L."/>
            <person name="Ormskirk M."/>
            <person name="Cox M.O."/>
        </authorList>
    </citation>
    <scope>NUCLEOTIDE SEQUENCE [LARGE SCALE GENOMIC DNA]</scope>
    <source>
        <strain evidence="1 2">1821L</strain>
    </source>
</reference>
<organism evidence="1 2">
    <name type="scientific">Brevibacillus laterosporus</name>
    <name type="common">Bacillus laterosporus</name>
    <dbReference type="NCBI Taxonomy" id="1465"/>
    <lineage>
        <taxon>Bacteria</taxon>
        <taxon>Bacillati</taxon>
        <taxon>Bacillota</taxon>
        <taxon>Bacilli</taxon>
        <taxon>Bacillales</taxon>
        <taxon>Paenibacillaceae</taxon>
        <taxon>Brevibacillus</taxon>
    </lineage>
</organism>
<accession>A0A518VCI2</accession>
<keyword evidence="2" id="KW-1185">Reference proteome</keyword>
<evidence type="ECO:0000313" key="1">
    <source>
        <dbReference type="EMBL" id="QDX94679.1"/>
    </source>
</evidence>
<protein>
    <submittedName>
        <fullName evidence="1">Uncharacterized protein</fullName>
    </submittedName>
</protein>
<dbReference type="Proteomes" id="UP000319432">
    <property type="component" value="Chromosome"/>
</dbReference>
<dbReference type="AlphaFoldDB" id="A0A518VCI2"/>
<sequence>MKKYTIRDVTEIIQSVGLGYAVGSYLSHKHIEDKELSVLWKQCHEAIQNIDREPYYEAMRKIEDRLRGYYE</sequence>
<dbReference type="EMBL" id="CP033464">
    <property type="protein sequence ID" value="QDX94679.1"/>
    <property type="molecule type" value="Genomic_DNA"/>
</dbReference>
<proteinExistence type="predicted"/>
<evidence type="ECO:0000313" key="2">
    <source>
        <dbReference type="Proteomes" id="UP000319432"/>
    </source>
</evidence>
<dbReference type="OrthoDB" id="2991497at2"/>
<name>A0A518VCI2_BRELA</name>